<evidence type="ECO:0000313" key="2">
    <source>
        <dbReference type="Proteomes" id="UP001153069"/>
    </source>
</evidence>
<protein>
    <submittedName>
        <fullName evidence="1">Uncharacterized protein</fullName>
    </submittedName>
</protein>
<gene>
    <name evidence="1" type="ORF">SEMRO_402_G135420.1</name>
</gene>
<sequence>MSKRLPGILLFLVVVVLCVFFQSRYLAVLLQQQELISPPADLMLSVNQWVDCMGANGSHQGNTVQPKTKEVEGVVVLDMLGFLGNNIFEIGFANRVAMELNWKIAYRSGWRSPFFVDPKAEECYPHAFLTNSNSTDIYENHPVFQGTGIGMDPSSNVQLEAWLDKFKNQTQTDSMPSLQQPAVVQSCRHRSCNFAHVPTYVEPLKNSTIKVLFLHAFFIHGGWLEEEKWRHKMSHWFAPMAKCCPSPMPPENAIVIHIRDFESDPDKKIAHKLRSVQPSVYLEIMKSYNLLDPDRPVWVVCQPSSVDSKMVQGLKELLQPPFIKEFRIMTGVDAYDAFCILQRAKTLLMSYGSTFSQAAALSSMYPDPAVHVPFVPMTGGVSDATAYIPTWKYHYVEETNKDSIKEYEAPKERFRWRLD</sequence>
<dbReference type="EMBL" id="CAICTM010000401">
    <property type="protein sequence ID" value="CAB9509713.1"/>
    <property type="molecule type" value="Genomic_DNA"/>
</dbReference>
<keyword evidence="2" id="KW-1185">Reference proteome</keyword>
<reference evidence="1" key="1">
    <citation type="submission" date="2020-06" db="EMBL/GenBank/DDBJ databases">
        <authorList>
            <consortium name="Plant Systems Biology data submission"/>
        </authorList>
    </citation>
    <scope>NUCLEOTIDE SEQUENCE</scope>
    <source>
        <strain evidence="1">D6</strain>
    </source>
</reference>
<dbReference type="AlphaFoldDB" id="A0A9N8HGK2"/>
<accession>A0A9N8HGK2</accession>
<comment type="caution">
    <text evidence="1">The sequence shown here is derived from an EMBL/GenBank/DDBJ whole genome shotgun (WGS) entry which is preliminary data.</text>
</comment>
<evidence type="ECO:0000313" key="1">
    <source>
        <dbReference type="EMBL" id="CAB9509713.1"/>
    </source>
</evidence>
<name>A0A9N8HGK2_9STRA</name>
<dbReference type="Proteomes" id="UP001153069">
    <property type="component" value="Unassembled WGS sequence"/>
</dbReference>
<organism evidence="1 2">
    <name type="scientific">Seminavis robusta</name>
    <dbReference type="NCBI Taxonomy" id="568900"/>
    <lineage>
        <taxon>Eukaryota</taxon>
        <taxon>Sar</taxon>
        <taxon>Stramenopiles</taxon>
        <taxon>Ochrophyta</taxon>
        <taxon>Bacillariophyta</taxon>
        <taxon>Bacillariophyceae</taxon>
        <taxon>Bacillariophycidae</taxon>
        <taxon>Naviculales</taxon>
        <taxon>Naviculaceae</taxon>
        <taxon>Seminavis</taxon>
    </lineage>
</organism>
<proteinExistence type="predicted"/>